<organism evidence="1 2">
    <name type="scientific">Paracoccus zhejiangensis</name>
    <dbReference type="NCBI Taxonomy" id="1077935"/>
    <lineage>
        <taxon>Bacteria</taxon>
        <taxon>Pseudomonadati</taxon>
        <taxon>Pseudomonadota</taxon>
        <taxon>Alphaproteobacteria</taxon>
        <taxon>Rhodobacterales</taxon>
        <taxon>Paracoccaceae</taxon>
        <taxon>Paracoccus</taxon>
    </lineage>
</organism>
<gene>
    <name evidence="1" type="ORF">CX676_03300</name>
</gene>
<evidence type="ECO:0000313" key="2">
    <source>
        <dbReference type="Proteomes" id="UP000234530"/>
    </source>
</evidence>
<protein>
    <recommendedName>
        <fullName evidence="3">PepSY domain-containing protein</fullName>
    </recommendedName>
</protein>
<sequence>MVATPALAQAGDNRLSSQVVSQLRDQGYDEIEASRTWLGRLRFTAERGDMHREIVINPKTGEILRDLRSNFSQLASDDHDDETGGEAHRFRDGGDVEAVGQEDEAGAIGMTRDLEASIEDGIDLTEPK</sequence>
<dbReference type="AlphaFoldDB" id="A0A2H5EVI2"/>
<proteinExistence type="predicted"/>
<dbReference type="KEGG" id="pzh:CX676_03300"/>
<evidence type="ECO:0008006" key="3">
    <source>
        <dbReference type="Google" id="ProtNLM"/>
    </source>
</evidence>
<keyword evidence="2" id="KW-1185">Reference proteome</keyword>
<name>A0A2H5EVI2_9RHOB</name>
<dbReference type="EMBL" id="CP025430">
    <property type="protein sequence ID" value="AUH63301.1"/>
    <property type="molecule type" value="Genomic_DNA"/>
</dbReference>
<reference evidence="1 2" key="1">
    <citation type="journal article" date="2013" name="Antonie Van Leeuwenhoek">
        <title>Paracoccus zhejiangensis sp. nov., isolated from activated sludge in wastewater-treatment system.</title>
        <authorList>
            <person name="Wu Z.G."/>
            <person name="Zhang D.F."/>
            <person name="Liu Y.L."/>
            <person name="Wang F."/>
            <person name="Jiang X."/>
            <person name="Li C."/>
            <person name="Li S.P."/>
            <person name="Hong Q."/>
            <person name="Li W.J."/>
        </authorList>
    </citation>
    <scope>NUCLEOTIDE SEQUENCE [LARGE SCALE GENOMIC DNA]</scope>
    <source>
        <strain evidence="1 2">J6</strain>
    </source>
</reference>
<accession>A0A2H5EVI2</accession>
<dbReference type="Proteomes" id="UP000234530">
    <property type="component" value="Chromosome"/>
</dbReference>
<evidence type="ECO:0000313" key="1">
    <source>
        <dbReference type="EMBL" id="AUH63301.1"/>
    </source>
</evidence>